<evidence type="ECO:0000259" key="12">
    <source>
        <dbReference type="Pfam" id="PF13288"/>
    </source>
</evidence>
<organism evidence="13 14">
    <name type="scientific">Amedibacillus dolichus</name>
    <dbReference type="NCBI Taxonomy" id="31971"/>
    <lineage>
        <taxon>Bacteria</taxon>
        <taxon>Bacillati</taxon>
        <taxon>Bacillota</taxon>
        <taxon>Erysipelotrichia</taxon>
        <taxon>Erysipelotrichales</taxon>
        <taxon>Erysipelotrichaceae</taxon>
        <taxon>Amedibacillus</taxon>
    </lineage>
</organism>
<feature type="binding site" evidence="9">
    <location>
        <position position="209"/>
    </location>
    <ligand>
        <name>1-deoxy-D-xylulose 5-phosphate</name>
        <dbReference type="ChEBI" id="CHEBI:57792"/>
    </ligand>
</feature>
<feature type="binding site" evidence="9">
    <location>
        <position position="11"/>
    </location>
    <ligand>
        <name>NADPH</name>
        <dbReference type="ChEBI" id="CHEBI:57783"/>
    </ligand>
</feature>
<keyword evidence="4 9" id="KW-0521">NADP</keyword>
<dbReference type="RefSeq" id="WP_289606832.1">
    <property type="nucleotide sequence ID" value="NZ_JAUDCG010000005.1"/>
</dbReference>
<keyword evidence="9" id="KW-0460">Magnesium</keyword>
<feature type="domain" description="1-deoxy-D-xylulose 5-phosphate reductoisomerase C-terminal" evidence="11">
    <location>
        <begin position="143"/>
        <end position="226"/>
    </location>
</feature>
<dbReference type="Proteomes" id="UP001529340">
    <property type="component" value="Unassembled WGS sequence"/>
</dbReference>
<dbReference type="GO" id="GO:0030604">
    <property type="term" value="F:1-deoxy-D-xylulose-5-phosphate reductoisomerase activity"/>
    <property type="evidence" value="ECO:0007669"/>
    <property type="project" value="UniProtKB-EC"/>
</dbReference>
<feature type="binding site" evidence="9">
    <location>
        <position position="214"/>
    </location>
    <ligand>
        <name>1-deoxy-D-xylulose 5-phosphate</name>
        <dbReference type="ChEBI" id="CHEBI:57792"/>
    </ligand>
</feature>
<proteinExistence type="inferred from homology"/>
<dbReference type="EC" id="1.1.1.267" evidence="9"/>
<evidence type="ECO:0000313" key="13">
    <source>
        <dbReference type="EMBL" id="MDM8156362.1"/>
    </source>
</evidence>
<comment type="similarity">
    <text evidence="2 9">Belongs to the DXR family.</text>
</comment>
<dbReference type="InterPro" id="IPR013512">
    <property type="entry name" value="DXP_reductoisomerase_N"/>
</dbReference>
<dbReference type="InterPro" id="IPR013644">
    <property type="entry name" value="DXP_reductoisomerase_C"/>
</dbReference>
<dbReference type="Pfam" id="PF13288">
    <property type="entry name" value="DXPR_C"/>
    <property type="match status" value="1"/>
</dbReference>
<feature type="binding site" evidence="9">
    <location>
        <position position="148"/>
    </location>
    <ligand>
        <name>1-deoxy-D-xylulose 5-phosphate</name>
        <dbReference type="ChEBI" id="CHEBI:57792"/>
    </ligand>
</feature>
<accession>A0ABT7U9Q0</accession>
<evidence type="ECO:0000259" key="11">
    <source>
        <dbReference type="Pfam" id="PF08436"/>
    </source>
</evidence>
<feature type="binding site" evidence="9">
    <location>
        <position position="38"/>
    </location>
    <ligand>
        <name>NADPH</name>
        <dbReference type="ChEBI" id="CHEBI:57783"/>
    </ligand>
</feature>
<dbReference type="SUPFAM" id="SSF55347">
    <property type="entry name" value="Glyceraldehyde-3-phosphate dehydrogenase-like, C-terminal domain"/>
    <property type="match status" value="1"/>
</dbReference>
<comment type="catalytic activity">
    <reaction evidence="8">
        <text>2-C-methyl-D-erythritol 4-phosphate + NADP(+) = 1-deoxy-D-xylulose 5-phosphate + NADPH + H(+)</text>
        <dbReference type="Rhea" id="RHEA:13717"/>
        <dbReference type="ChEBI" id="CHEBI:15378"/>
        <dbReference type="ChEBI" id="CHEBI:57783"/>
        <dbReference type="ChEBI" id="CHEBI:57792"/>
        <dbReference type="ChEBI" id="CHEBI:58262"/>
        <dbReference type="ChEBI" id="CHEBI:58349"/>
        <dbReference type="EC" id="1.1.1.267"/>
    </reaction>
    <physiologicalReaction direction="right-to-left" evidence="8">
        <dbReference type="Rhea" id="RHEA:13719"/>
    </physiologicalReaction>
</comment>
<feature type="binding site" evidence="9">
    <location>
        <position position="196"/>
    </location>
    <ligand>
        <name>1-deoxy-D-xylulose 5-phosphate</name>
        <dbReference type="ChEBI" id="CHEBI:57792"/>
    </ligand>
</feature>
<dbReference type="InterPro" id="IPR026877">
    <property type="entry name" value="DXPR_C"/>
</dbReference>
<feature type="binding site" evidence="9">
    <location>
        <position position="123"/>
    </location>
    <ligand>
        <name>NADPH</name>
        <dbReference type="ChEBI" id="CHEBI:57783"/>
    </ligand>
</feature>
<dbReference type="InterPro" id="IPR036291">
    <property type="entry name" value="NAD(P)-bd_dom_sf"/>
</dbReference>
<dbReference type="PANTHER" id="PTHR30525:SF0">
    <property type="entry name" value="1-DEOXY-D-XYLULOSE 5-PHOSPHATE REDUCTOISOMERASE, CHLOROPLASTIC"/>
    <property type="match status" value="1"/>
</dbReference>
<feature type="binding site" evidence="9">
    <location>
        <position position="122"/>
    </location>
    <ligand>
        <name>1-deoxy-D-xylulose 5-phosphate</name>
        <dbReference type="ChEBI" id="CHEBI:57792"/>
    </ligand>
</feature>
<feature type="binding site" evidence="9">
    <location>
        <position position="218"/>
    </location>
    <ligand>
        <name>1-deoxy-D-xylulose 5-phosphate</name>
        <dbReference type="ChEBI" id="CHEBI:57792"/>
    </ligand>
</feature>
<evidence type="ECO:0000256" key="9">
    <source>
        <dbReference type="HAMAP-Rule" id="MF_00183"/>
    </source>
</evidence>
<feature type="domain" description="DXP reductoisomerase C-terminal" evidence="12">
    <location>
        <begin position="258"/>
        <end position="375"/>
    </location>
</feature>
<dbReference type="InterPro" id="IPR003821">
    <property type="entry name" value="DXP_reductoisomerase"/>
</dbReference>
<evidence type="ECO:0000259" key="10">
    <source>
        <dbReference type="Pfam" id="PF02670"/>
    </source>
</evidence>
<dbReference type="PIRSF" id="PIRSF006205">
    <property type="entry name" value="Dxp_reductismrs"/>
    <property type="match status" value="1"/>
</dbReference>
<evidence type="ECO:0000256" key="8">
    <source>
        <dbReference type="ARBA" id="ARBA00048543"/>
    </source>
</evidence>
<evidence type="ECO:0000256" key="2">
    <source>
        <dbReference type="ARBA" id="ARBA00006825"/>
    </source>
</evidence>
<dbReference type="NCBIfam" id="TIGR00243">
    <property type="entry name" value="Dxr"/>
    <property type="match status" value="1"/>
</dbReference>
<comment type="function">
    <text evidence="9">Catalyzes the NADPH-dependent rearrangement and reduction of 1-deoxy-D-xylulose-5-phosphate (DXP) to 2-C-methyl-D-erythritol 4-phosphate (MEP).</text>
</comment>
<feature type="binding site" evidence="9">
    <location>
        <position position="215"/>
    </location>
    <ligand>
        <name>1-deoxy-D-xylulose 5-phosphate</name>
        <dbReference type="ChEBI" id="CHEBI:57792"/>
    </ligand>
</feature>
<reference evidence="14" key="2">
    <citation type="submission" date="2023-06" db="EMBL/GenBank/DDBJ databases">
        <title>Identification and characterization of horizontal gene transfer across gut microbiota members of farm animals based on homology search.</title>
        <authorList>
            <person name="Zeman M."/>
            <person name="Kubasova T."/>
            <person name="Jahodarova E."/>
            <person name="Nykrynova M."/>
            <person name="Rychlik I."/>
        </authorList>
    </citation>
    <scope>NUCLEOTIDE SEQUENCE [LARGE SCALE GENOMIC DNA]</scope>
    <source>
        <strain evidence="14">ET39</strain>
    </source>
</reference>
<feature type="binding site" evidence="9">
    <location>
        <position position="149"/>
    </location>
    <ligand>
        <name>1-deoxy-D-xylulose 5-phosphate</name>
        <dbReference type="ChEBI" id="CHEBI:57792"/>
    </ligand>
</feature>
<comment type="pathway">
    <text evidence="1 9">Isoprenoid biosynthesis; isopentenyl diphosphate biosynthesis via DXP pathway; isopentenyl diphosphate from 1-deoxy-D-xylulose 5-phosphate: step 1/6.</text>
</comment>
<evidence type="ECO:0000313" key="14">
    <source>
        <dbReference type="Proteomes" id="UP001529340"/>
    </source>
</evidence>
<dbReference type="InterPro" id="IPR036169">
    <property type="entry name" value="DXPR_C_sf"/>
</dbReference>
<dbReference type="Gene3D" id="3.40.50.720">
    <property type="entry name" value="NAD(P)-binding Rossmann-like Domain"/>
    <property type="match status" value="1"/>
</dbReference>
<feature type="domain" description="1-deoxy-D-xylulose 5-phosphate reductoisomerase N-terminal" evidence="10">
    <location>
        <begin position="4"/>
        <end position="129"/>
    </location>
</feature>
<feature type="binding site" evidence="9">
    <location>
        <position position="173"/>
    </location>
    <ligand>
        <name>1-deoxy-D-xylulose 5-phosphate</name>
        <dbReference type="ChEBI" id="CHEBI:57792"/>
    </ligand>
</feature>
<feature type="binding site" evidence="9">
    <location>
        <position position="12"/>
    </location>
    <ligand>
        <name>NADPH</name>
        <dbReference type="ChEBI" id="CHEBI:57783"/>
    </ligand>
</feature>
<comment type="caution">
    <text evidence="9">Lacks conserved residue(s) required for the propagation of feature annotation.</text>
</comment>
<evidence type="ECO:0000256" key="3">
    <source>
        <dbReference type="ARBA" id="ARBA00022723"/>
    </source>
</evidence>
<evidence type="ECO:0000256" key="1">
    <source>
        <dbReference type="ARBA" id="ARBA00005094"/>
    </source>
</evidence>
<dbReference type="SUPFAM" id="SSF69055">
    <property type="entry name" value="1-deoxy-D-xylulose-5-phosphate reductoisomerase, C-terminal domain"/>
    <property type="match status" value="1"/>
</dbReference>
<evidence type="ECO:0000256" key="6">
    <source>
        <dbReference type="ARBA" id="ARBA00023211"/>
    </source>
</evidence>
<feature type="binding site" evidence="9">
    <location>
        <position position="36"/>
    </location>
    <ligand>
        <name>NADPH</name>
        <dbReference type="ChEBI" id="CHEBI:57783"/>
    </ligand>
</feature>
<protein>
    <recommendedName>
        <fullName evidence="9">1-deoxy-D-xylulose 5-phosphate reductoisomerase</fullName>
        <shortName evidence="9">DXP reductoisomerase</shortName>
        <ecNumber evidence="9">1.1.1.267</ecNumber>
    </recommendedName>
    <alternativeName>
        <fullName evidence="9">1-deoxyxylulose-5-phosphate reductoisomerase</fullName>
    </alternativeName>
    <alternativeName>
        <fullName evidence="9">2-C-methyl-D-erythritol 4-phosphate synthase</fullName>
    </alternativeName>
</protein>
<name>A0ABT7U9Q0_9FIRM</name>
<feature type="binding site" evidence="9">
    <location>
        <position position="121"/>
    </location>
    <ligand>
        <name>NADPH</name>
        <dbReference type="ChEBI" id="CHEBI:57783"/>
    </ligand>
</feature>
<evidence type="ECO:0000256" key="4">
    <source>
        <dbReference type="ARBA" id="ARBA00022857"/>
    </source>
</evidence>
<dbReference type="SUPFAM" id="SSF51735">
    <property type="entry name" value="NAD(P)-binding Rossmann-fold domains"/>
    <property type="match status" value="1"/>
</dbReference>
<comment type="caution">
    <text evidence="13">The sequence shown here is derived from an EMBL/GenBank/DDBJ whole genome shotgun (WGS) entry which is preliminary data.</text>
</comment>
<keyword evidence="3 9" id="KW-0479">Metal-binding</keyword>
<feature type="binding site" evidence="9">
    <location>
        <position position="218"/>
    </location>
    <ligand>
        <name>Mn(2+)</name>
        <dbReference type="ChEBI" id="CHEBI:29035"/>
    </ligand>
</feature>
<evidence type="ECO:0000256" key="7">
    <source>
        <dbReference type="ARBA" id="ARBA00023229"/>
    </source>
</evidence>
<comment type="cofactor">
    <cofactor evidence="9">
        <name>Mg(2+)</name>
        <dbReference type="ChEBI" id="CHEBI:18420"/>
    </cofactor>
    <cofactor evidence="9">
        <name>Mn(2+)</name>
        <dbReference type="ChEBI" id="CHEBI:29035"/>
    </cofactor>
</comment>
<keyword evidence="14" id="KW-1185">Reference proteome</keyword>
<dbReference type="EMBL" id="JAUDCG010000005">
    <property type="protein sequence ID" value="MDM8156362.1"/>
    <property type="molecule type" value="Genomic_DNA"/>
</dbReference>
<keyword evidence="5 9" id="KW-0560">Oxidoreductase</keyword>
<evidence type="ECO:0000256" key="5">
    <source>
        <dbReference type="ARBA" id="ARBA00023002"/>
    </source>
</evidence>
<feature type="binding site" evidence="9">
    <location>
        <position position="13"/>
    </location>
    <ligand>
        <name>NADPH</name>
        <dbReference type="ChEBI" id="CHEBI:57783"/>
    </ligand>
</feature>
<keyword evidence="6 9" id="KW-0464">Manganese</keyword>
<dbReference type="Pfam" id="PF02670">
    <property type="entry name" value="DXP_reductoisom"/>
    <property type="match status" value="1"/>
</dbReference>
<sequence>MKRIVLAGASGSIGQQTIDVVLHHRDAFTIVAVSVGHNIAALHGIIAQLSDLRMVCVAEQSDAQMLQQTYPSLAFCWGEEGLLQMISSVDHDLFVNALVGFRGLHPTLCAIEHDKDVALANKESLVSGGELVKAALAAHSGRLYPIDSEHSAIFQCLQGNDPKAVRRLIITASGGSFRDRSRKELTDVSVEEALAHPNWKMGGRITIDSATMMNKGFEVIEAHYLFDLPFDQIDVVVHRESVIHSMVEYCDHAIIAQMGTADMRLPIQYALSYPKRLEMKNARPFDFLDYPSLHFAPVCFERYPLLKLAYAVGEKKGNLGAVMNGADECAVELFLQKKIRFLDIEELVEAAVAAADYIEHPTLAELKKSDAWARAFVRARQEGACK</sequence>
<dbReference type="HAMAP" id="MF_00183">
    <property type="entry name" value="DXP_reductoisom"/>
    <property type="match status" value="1"/>
</dbReference>
<feature type="binding site" evidence="9">
    <location>
        <position position="202"/>
    </location>
    <ligand>
        <name>NADPH</name>
        <dbReference type="ChEBI" id="CHEBI:57783"/>
    </ligand>
</feature>
<gene>
    <name evidence="9 13" type="primary">dxr</name>
    <name evidence="13" type="ORF">QUV96_01765</name>
</gene>
<dbReference type="PANTHER" id="PTHR30525">
    <property type="entry name" value="1-DEOXY-D-XYLULOSE 5-PHOSPHATE REDUCTOISOMERASE"/>
    <property type="match status" value="1"/>
</dbReference>
<reference evidence="13 14" key="3">
    <citation type="submission" date="2023-06" db="EMBL/GenBank/DDBJ databases">
        <authorList>
            <person name="Zeman M."/>
            <person name="Kubasova T."/>
            <person name="Jahodarova E."/>
            <person name="Nykrynova M."/>
            <person name="Rychlik I."/>
        </authorList>
    </citation>
    <scope>NUCLEOTIDE SEQUENCE [LARGE SCALE GENOMIC DNA]</scope>
    <source>
        <strain evidence="13 14">ET39</strain>
    </source>
</reference>
<feature type="binding site" evidence="9">
    <location>
        <position position="147"/>
    </location>
    <ligand>
        <name>Mn(2+)</name>
        <dbReference type="ChEBI" id="CHEBI:29035"/>
    </ligand>
</feature>
<dbReference type="Pfam" id="PF08436">
    <property type="entry name" value="DXP_redisom_C"/>
    <property type="match status" value="1"/>
</dbReference>
<keyword evidence="7 9" id="KW-0414">Isoprene biosynthesis</keyword>
<dbReference type="Gene3D" id="1.10.1740.10">
    <property type="match status" value="1"/>
</dbReference>
<reference evidence="13 14" key="1">
    <citation type="submission" date="2023-06" db="EMBL/GenBank/DDBJ databases">
        <title>Identification and characterization of horizontal gene transfer across gut microbiota members of farm animals based on homology search.</title>
        <authorList>
            <person name="Schwarzerova J."/>
            <person name="Nykrynova M."/>
            <person name="Jureckova K."/>
            <person name="Cejkova D."/>
            <person name="Rychlik I."/>
        </authorList>
    </citation>
    <scope>NUCLEOTIDE SEQUENCE [LARGE SCALE GENOMIC DNA]</scope>
    <source>
        <strain evidence="13 14">ET39</strain>
    </source>
</reference>
<feature type="binding site" evidence="9">
    <location>
        <position position="149"/>
    </location>
    <ligand>
        <name>Mn(2+)</name>
        <dbReference type="ChEBI" id="CHEBI:29035"/>
    </ligand>
</feature>